<evidence type="ECO:0000256" key="4">
    <source>
        <dbReference type="ARBA" id="ARBA00022960"/>
    </source>
</evidence>
<keyword evidence="5 7" id="KW-1133">Transmembrane helix</keyword>
<dbReference type="Gene3D" id="3.90.1310.10">
    <property type="entry name" value="Penicillin-binding protein 2a (Domain 2)"/>
    <property type="match status" value="1"/>
</dbReference>
<evidence type="ECO:0000256" key="7">
    <source>
        <dbReference type="SAM" id="Phobius"/>
    </source>
</evidence>
<evidence type="ECO:0000313" key="11">
    <source>
        <dbReference type="Proteomes" id="UP001596337"/>
    </source>
</evidence>
<evidence type="ECO:0000256" key="3">
    <source>
        <dbReference type="ARBA" id="ARBA00022692"/>
    </source>
</evidence>
<proteinExistence type="inferred from homology"/>
<keyword evidence="3 7" id="KW-0812">Transmembrane</keyword>
<comment type="caution">
    <text evidence="10">The sequence shown here is derived from an EMBL/GenBank/DDBJ whole genome shotgun (WGS) entry which is preliminary data.</text>
</comment>
<evidence type="ECO:0000256" key="5">
    <source>
        <dbReference type="ARBA" id="ARBA00022989"/>
    </source>
</evidence>
<keyword evidence="6 7" id="KW-0472">Membrane</keyword>
<dbReference type="InterPro" id="IPR005311">
    <property type="entry name" value="PBP_dimer"/>
</dbReference>
<feature type="transmembrane region" description="Helical" evidence="7">
    <location>
        <begin position="260"/>
        <end position="280"/>
    </location>
</feature>
<dbReference type="EMBL" id="JBHSXX010000001">
    <property type="protein sequence ID" value="MFC6866658.1"/>
    <property type="molecule type" value="Genomic_DNA"/>
</dbReference>
<dbReference type="Proteomes" id="UP001596337">
    <property type="component" value="Unassembled WGS sequence"/>
</dbReference>
<evidence type="ECO:0000256" key="2">
    <source>
        <dbReference type="ARBA" id="ARBA00007171"/>
    </source>
</evidence>
<feature type="transmembrane region" description="Helical" evidence="7">
    <location>
        <begin position="12"/>
        <end position="32"/>
    </location>
</feature>
<reference evidence="11" key="1">
    <citation type="journal article" date="2019" name="Int. J. Syst. Evol. Microbiol.">
        <title>The Global Catalogue of Microorganisms (GCM) 10K type strain sequencing project: providing services to taxonomists for standard genome sequencing and annotation.</title>
        <authorList>
            <consortium name="The Broad Institute Genomics Platform"/>
            <consortium name="The Broad Institute Genome Sequencing Center for Infectious Disease"/>
            <person name="Wu L."/>
            <person name="Ma J."/>
        </authorList>
    </citation>
    <scope>NUCLEOTIDE SEQUENCE [LARGE SCALE GENOMIC DNA]</scope>
    <source>
        <strain evidence="11">KCTC 32255</strain>
    </source>
</reference>
<feature type="transmembrane region" description="Helical" evidence="7">
    <location>
        <begin position="97"/>
        <end position="119"/>
    </location>
</feature>
<keyword evidence="11" id="KW-1185">Reference proteome</keyword>
<dbReference type="PANTHER" id="PTHR30627">
    <property type="entry name" value="PEPTIDOGLYCAN D,D-TRANSPEPTIDASE"/>
    <property type="match status" value="1"/>
</dbReference>
<dbReference type="InterPro" id="IPR012338">
    <property type="entry name" value="Beta-lactam/transpept-like"/>
</dbReference>
<evidence type="ECO:0000256" key="6">
    <source>
        <dbReference type="ARBA" id="ARBA00023136"/>
    </source>
</evidence>
<dbReference type="Pfam" id="PF03717">
    <property type="entry name" value="PBP_dimer"/>
    <property type="match status" value="1"/>
</dbReference>
<feature type="transmembrane region" description="Helical" evidence="7">
    <location>
        <begin position="369"/>
        <end position="391"/>
    </location>
</feature>
<evidence type="ECO:0000259" key="9">
    <source>
        <dbReference type="Pfam" id="PF03717"/>
    </source>
</evidence>
<dbReference type="InterPro" id="IPR001460">
    <property type="entry name" value="PCN-bd_Tpept"/>
</dbReference>
<feature type="domain" description="Penicillin-binding protein transpeptidase" evidence="8">
    <location>
        <begin position="615"/>
        <end position="930"/>
    </location>
</feature>
<feature type="transmembrane region" description="Helical" evidence="7">
    <location>
        <begin position="326"/>
        <end position="348"/>
    </location>
</feature>
<feature type="transmembrane region" description="Helical" evidence="7">
    <location>
        <begin position="68"/>
        <end position="91"/>
    </location>
</feature>
<dbReference type="InterPro" id="IPR036138">
    <property type="entry name" value="PBP_dimer_sf"/>
</dbReference>
<protein>
    <submittedName>
        <fullName evidence="10">FtsW/RodA/SpoVE family cell cycle protein</fullName>
    </submittedName>
</protein>
<feature type="transmembrane region" description="Helical" evidence="7">
    <location>
        <begin position="38"/>
        <end position="56"/>
    </location>
</feature>
<dbReference type="InterPro" id="IPR050515">
    <property type="entry name" value="Beta-lactam/transpept"/>
</dbReference>
<name>A0ABW2BWS7_9PSEU</name>
<feature type="transmembrane region" description="Helical" evidence="7">
    <location>
        <begin position="149"/>
        <end position="166"/>
    </location>
</feature>
<evidence type="ECO:0000313" key="10">
    <source>
        <dbReference type="EMBL" id="MFC6866658.1"/>
    </source>
</evidence>
<evidence type="ECO:0000259" key="8">
    <source>
        <dbReference type="Pfam" id="PF00905"/>
    </source>
</evidence>
<dbReference type="Gene3D" id="3.40.710.10">
    <property type="entry name" value="DD-peptidase/beta-lactamase superfamily"/>
    <property type="match status" value="1"/>
</dbReference>
<comment type="similarity">
    <text evidence="2">Belongs to the transpeptidase family.</text>
</comment>
<dbReference type="RefSeq" id="WP_345396011.1">
    <property type="nucleotide sequence ID" value="NZ_BAABLA010000024.1"/>
</dbReference>
<feature type="transmembrane region" description="Helical" evidence="7">
    <location>
        <begin position="173"/>
        <end position="194"/>
    </location>
</feature>
<feature type="domain" description="Penicillin-binding protein dimerisation" evidence="9">
    <location>
        <begin position="413"/>
        <end position="574"/>
    </location>
</feature>
<organism evidence="10 11">
    <name type="scientific">Haloechinothrix salitolerans</name>
    <dbReference type="NCBI Taxonomy" id="926830"/>
    <lineage>
        <taxon>Bacteria</taxon>
        <taxon>Bacillati</taxon>
        <taxon>Actinomycetota</taxon>
        <taxon>Actinomycetes</taxon>
        <taxon>Pseudonocardiales</taxon>
        <taxon>Pseudonocardiaceae</taxon>
        <taxon>Haloechinothrix</taxon>
    </lineage>
</organism>
<dbReference type="SUPFAM" id="SSF56601">
    <property type="entry name" value="beta-lactamase/transpeptidase-like"/>
    <property type="match status" value="1"/>
</dbReference>
<keyword evidence="4" id="KW-0133">Cell shape</keyword>
<feature type="transmembrane region" description="Helical" evidence="7">
    <location>
        <begin position="292"/>
        <end position="314"/>
    </location>
</feature>
<accession>A0ABW2BWS7</accession>
<evidence type="ECO:0000256" key="1">
    <source>
        <dbReference type="ARBA" id="ARBA00004141"/>
    </source>
</evidence>
<dbReference type="Pfam" id="PF01098">
    <property type="entry name" value="FTSW_RODA_SPOVE"/>
    <property type="match status" value="1"/>
</dbReference>
<dbReference type="SUPFAM" id="SSF56519">
    <property type="entry name" value="Penicillin binding protein dimerisation domain"/>
    <property type="match status" value="1"/>
</dbReference>
<gene>
    <name evidence="10" type="ORF">ACFQGD_05815</name>
</gene>
<dbReference type="Pfam" id="PF00905">
    <property type="entry name" value="Transpeptidase"/>
    <property type="match status" value="1"/>
</dbReference>
<feature type="transmembrane region" description="Helical" evidence="7">
    <location>
        <begin position="126"/>
        <end position="143"/>
    </location>
</feature>
<sequence length="937" mass="98690">MRAQQDHRVADPWLILAAAVLGGLGLLNLVSLGMADLAIRHGMFVVLGIGLLLVVSRVRLTELPRIAWTVYGIAIGLLLAVPVFGVTINGARRWIDFGLFTVQPAELAKIAVVLALATLLSRGYRIGRFVLGLGVAAVPAVIVALQPNLSSAIVIGSAAGLMLVLARVPLLPLLPLFGLGVAALPLAVLVLRPYQLSRVHAFLTGARDADGPGWAAMQADIAIGEGGLFGMAREPLYGLRSSYLPEREHDLAFASLVHGWGLVAAVLAVAAILVLVWRCAAAARLARSREAALISSGVAVLFGLHAVVSIAVNLSLIPHTGLPIPLLSYGGTTAVVHLTALGFVLAARRDGVQRPLWAPPPKRRQHPRLVRSGAFGLTIGLVGMSMTAWQLQVARGDELRLQGEHQMTRCIRLPAERGVITDASGAPLVRNGTEYEVRVVPGLFPDTDERARGQLAKVVGVKRTEVETALREGTELSVRVGRVPPNVARQVADAELPGVLVVPSERRSYPYGKMLATVLGFVGTADSNDMERWPNIALGATVGKSGIERQYDAVLRGVDGKQCVYVDPGGRPVAAAERVDPIAGHDLRLNLDLSMQRVATKALAKAVRTSPGDLGAAIVMDARTGAVKAMASVPSYDNNVYSPPVDMDKLRKVGKGPGLPMFNHATQVAAPPGSTFKIVVASANMKYGALPPGRTIPTGGAYTYGGHTFNNWKPMGPHNMFQAIQWSDNVYFYKLAAQLGPQKIANVARHLGIGSPTGIDLPGEASGFLGTPKTVSEIGGHWYPGSTVLMGIGQGTVTATPLQLSRWTVGVGTGKLVTPQLAGSYGGAQNIPITGTEPKRLPFANKLGPVRKGMRLSAAEGTGGQLAKLPITALSKTGTAQDPSAPNGGTHAWFSALVPAENPRLVVTVMVRSGGYGSAVSGPVVTRILEHYLKNRD</sequence>
<dbReference type="InterPro" id="IPR001182">
    <property type="entry name" value="FtsW/RodA"/>
</dbReference>
<comment type="subcellular location">
    <subcellularLocation>
        <location evidence="1">Membrane</location>
        <topology evidence="1">Multi-pass membrane protein</topology>
    </subcellularLocation>
</comment>